<keyword evidence="4 8" id="KW-0479">Metal-binding</keyword>
<evidence type="ECO:0000256" key="6">
    <source>
        <dbReference type="ARBA" id="ARBA00023004"/>
    </source>
</evidence>
<comment type="similarity">
    <text evidence="2 9">Belongs to the cytochrome P450 family.</text>
</comment>
<dbReference type="AlphaFoldDB" id="A0A9D4UGH1"/>
<dbReference type="EMBL" id="JABFUD020000017">
    <property type="protein sequence ID" value="KAI5067262.1"/>
    <property type="molecule type" value="Genomic_DNA"/>
</dbReference>
<dbReference type="GO" id="GO:0016705">
    <property type="term" value="F:oxidoreductase activity, acting on paired donors, with incorporation or reduction of molecular oxygen"/>
    <property type="evidence" value="ECO:0007669"/>
    <property type="project" value="InterPro"/>
</dbReference>
<dbReference type="PRINTS" id="PR00463">
    <property type="entry name" value="EP450I"/>
</dbReference>
<dbReference type="GO" id="GO:0044550">
    <property type="term" value="P:secondary metabolite biosynthetic process"/>
    <property type="evidence" value="ECO:0007669"/>
    <property type="project" value="UniProtKB-ARBA"/>
</dbReference>
<accession>A0A9D4UGH1</accession>
<evidence type="ECO:0000256" key="5">
    <source>
        <dbReference type="ARBA" id="ARBA00023002"/>
    </source>
</evidence>
<gene>
    <name evidence="11" type="ORF">GOP47_0017790</name>
</gene>
<dbReference type="OrthoDB" id="548633at2759"/>
<protein>
    <recommendedName>
        <fullName evidence="13">Cytochrome P450</fullName>
    </recommendedName>
</protein>
<keyword evidence="3 8" id="KW-0349">Heme</keyword>
<dbReference type="FunFam" id="1.10.630.10:FF:000126">
    <property type="entry name" value="Predicted protein"/>
    <property type="match status" value="1"/>
</dbReference>
<evidence type="ECO:0000256" key="10">
    <source>
        <dbReference type="SAM" id="Phobius"/>
    </source>
</evidence>
<reference evidence="11" key="1">
    <citation type="submission" date="2021-01" db="EMBL/GenBank/DDBJ databases">
        <title>Adiantum capillus-veneris genome.</title>
        <authorList>
            <person name="Fang Y."/>
            <person name="Liao Q."/>
        </authorList>
    </citation>
    <scope>NUCLEOTIDE SEQUENCE</scope>
    <source>
        <strain evidence="11">H3</strain>
        <tissue evidence="11">Leaf</tissue>
    </source>
</reference>
<feature type="transmembrane region" description="Helical" evidence="10">
    <location>
        <begin position="18"/>
        <end position="40"/>
    </location>
</feature>
<dbReference type="Gene3D" id="1.10.630.10">
    <property type="entry name" value="Cytochrome P450"/>
    <property type="match status" value="1"/>
</dbReference>
<evidence type="ECO:0000256" key="3">
    <source>
        <dbReference type="ARBA" id="ARBA00022617"/>
    </source>
</evidence>
<dbReference type="PROSITE" id="PS00086">
    <property type="entry name" value="CYTOCHROME_P450"/>
    <property type="match status" value="1"/>
</dbReference>
<evidence type="ECO:0008006" key="13">
    <source>
        <dbReference type="Google" id="ProtNLM"/>
    </source>
</evidence>
<name>A0A9D4UGH1_ADICA</name>
<keyword evidence="7 9" id="KW-0503">Monooxygenase</keyword>
<dbReference type="InterPro" id="IPR002401">
    <property type="entry name" value="Cyt_P450_E_grp-I"/>
</dbReference>
<feature type="binding site" description="axial binding residue" evidence="8">
    <location>
        <position position="455"/>
    </location>
    <ligand>
        <name>heme</name>
        <dbReference type="ChEBI" id="CHEBI:30413"/>
    </ligand>
    <ligandPart>
        <name>Fe</name>
        <dbReference type="ChEBI" id="CHEBI:18248"/>
    </ligandPart>
</feature>
<dbReference type="InterPro" id="IPR001128">
    <property type="entry name" value="Cyt_P450"/>
</dbReference>
<dbReference type="Proteomes" id="UP000886520">
    <property type="component" value="Chromosome 17"/>
</dbReference>
<dbReference type="PANTHER" id="PTHR47944">
    <property type="entry name" value="CYTOCHROME P450 98A9"/>
    <property type="match status" value="1"/>
</dbReference>
<dbReference type="GO" id="GO:0004497">
    <property type="term" value="F:monooxygenase activity"/>
    <property type="evidence" value="ECO:0007669"/>
    <property type="project" value="UniProtKB-KW"/>
</dbReference>
<dbReference type="InterPro" id="IPR036396">
    <property type="entry name" value="Cyt_P450_sf"/>
</dbReference>
<dbReference type="InterPro" id="IPR017972">
    <property type="entry name" value="Cyt_P450_CS"/>
</dbReference>
<keyword evidence="6 8" id="KW-0408">Iron</keyword>
<dbReference type="CDD" id="cd20618">
    <property type="entry name" value="CYP71_clan"/>
    <property type="match status" value="1"/>
</dbReference>
<sequence>MATTAMAIERNHSYSSPLLFFVLLLPTLLICLLLPAILLLRKPRLRLPPGPPALPLLGHLHLLSSARHILLTDLSKRYGPLIYLRLGSVPVVVASSPAMARLILQKHDQIFAWRPQLQVAMHLFGMRDVLFSQPGPYWKLVRRICAMGLFGNKRLEGFRPMIADEVRAMLCTIAHAPDKVHVREMGFATSLSIISRMAIGKKLEEVAIESQADPAYNLVKLMLESIRLLGVFNVGDYIPWLAWMDLQGCGRKSKAVAKKMHTIWQEVIDGRRRMRRGQSHETDVDFLDILLSESEVNNAQISDSDIKAILTDMFSGGIDTSTNSLEFTFAELLAHPLIMKRAQEEIRTLVGASRLVQELDIEQLPYLRAVLKESMRLHPVGPLLAPHMARQQCKIAGFDIPTNTHAFVNMWAIGRDPTIWDRPLEFCPERFLDSNIDVHGQHFELLPFSSGRRSCPGMALGLGNLHLMLANLLHVFDWTIGNSPSFSIKLGIIVALANPIIAKASLKVSKHLLEAHADDAL</sequence>
<comment type="caution">
    <text evidence="11">The sequence shown here is derived from an EMBL/GenBank/DDBJ whole genome shotgun (WGS) entry which is preliminary data.</text>
</comment>
<evidence type="ECO:0000313" key="12">
    <source>
        <dbReference type="Proteomes" id="UP000886520"/>
    </source>
</evidence>
<keyword evidence="12" id="KW-1185">Reference proteome</keyword>
<keyword evidence="5 9" id="KW-0560">Oxidoreductase</keyword>
<keyword evidence="10" id="KW-0472">Membrane</keyword>
<dbReference type="PRINTS" id="PR00385">
    <property type="entry name" value="P450"/>
</dbReference>
<dbReference type="PANTHER" id="PTHR47944:SF4">
    <property type="entry name" value="OS09G0441700 PROTEIN"/>
    <property type="match status" value="1"/>
</dbReference>
<evidence type="ECO:0000256" key="2">
    <source>
        <dbReference type="ARBA" id="ARBA00010617"/>
    </source>
</evidence>
<evidence type="ECO:0000256" key="9">
    <source>
        <dbReference type="RuleBase" id="RU000461"/>
    </source>
</evidence>
<dbReference type="GO" id="GO:0005506">
    <property type="term" value="F:iron ion binding"/>
    <property type="evidence" value="ECO:0007669"/>
    <property type="project" value="InterPro"/>
</dbReference>
<dbReference type="GO" id="GO:0020037">
    <property type="term" value="F:heme binding"/>
    <property type="evidence" value="ECO:0007669"/>
    <property type="project" value="InterPro"/>
</dbReference>
<comment type="cofactor">
    <cofactor evidence="1 8">
        <name>heme</name>
        <dbReference type="ChEBI" id="CHEBI:30413"/>
    </cofactor>
</comment>
<evidence type="ECO:0000256" key="4">
    <source>
        <dbReference type="ARBA" id="ARBA00022723"/>
    </source>
</evidence>
<proteinExistence type="inferred from homology"/>
<dbReference type="SUPFAM" id="SSF48264">
    <property type="entry name" value="Cytochrome P450"/>
    <property type="match status" value="1"/>
</dbReference>
<keyword evidence="10" id="KW-0812">Transmembrane</keyword>
<keyword evidence="10" id="KW-1133">Transmembrane helix</keyword>
<evidence type="ECO:0000256" key="1">
    <source>
        <dbReference type="ARBA" id="ARBA00001971"/>
    </source>
</evidence>
<evidence type="ECO:0000313" key="11">
    <source>
        <dbReference type="EMBL" id="KAI5067262.1"/>
    </source>
</evidence>
<dbReference type="Pfam" id="PF00067">
    <property type="entry name" value="p450"/>
    <property type="match status" value="1"/>
</dbReference>
<organism evidence="11 12">
    <name type="scientific">Adiantum capillus-veneris</name>
    <name type="common">Maidenhair fern</name>
    <dbReference type="NCBI Taxonomy" id="13818"/>
    <lineage>
        <taxon>Eukaryota</taxon>
        <taxon>Viridiplantae</taxon>
        <taxon>Streptophyta</taxon>
        <taxon>Embryophyta</taxon>
        <taxon>Tracheophyta</taxon>
        <taxon>Polypodiopsida</taxon>
        <taxon>Polypodiidae</taxon>
        <taxon>Polypodiales</taxon>
        <taxon>Pteridineae</taxon>
        <taxon>Pteridaceae</taxon>
        <taxon>Vittarioideae</taxon>
        <taxon>Adiantum</taxon>
    </lineage>
</organism>
<evidence type="ECO:0000256" key="7">
    <source>
        <dbReference type="ARBA" id="ARBA00023033"/>
    </source>
</evidence>
<evidence type="ECO:0000256" key="8">
    <source>
        <dbReference type="PIRSR" id="PIRSR602401-1"/>
    </source>
</evidence>